<keyword evidence="1" id="KW-1133">Transmembrane helix</keyword>
<dbReference type="OrthoDB" id="2020464at2759"/>
<organism evidence="2 3">
    <name type="scientific">Gossypium schwendimanii</name>
    <name type="common">Cotton</name>
    <dbReference type="NCBI Taxonomy" id="34291"/>
    <lineage>
        <taxon>Eukaryota</taxon>
        <taxon>Viridiplantae</taxon>
        <taxon>Streptophyta</taxon>
        <taxon>Embryophyta</taxon>
        <taxon>Tracheophyta</taxon>
        <taxon>Spermatophyta</taxon>
        <taxon>Magnoliopsida</taxon>
        <taxon>eudicotyledons</taxon>
        <taxon>Gunneridae</taxon>
        <taxon>Pentapetalae</taxon>
        <taxon>rosids</taxon>
        <taxon>malvids</taxon>
        <taxon>Malvales</taxon>
        <taxon>Malvaceae</taxon>
        <taxon>Malvoideae</taxon>
        <taxon>Gossypium</taxon>
    </lineage>
</organism>
<comment type="caution">
    <text evidence="2">The sequence shown here is derived from an EMBL/GenBank/DDBJ whole genome shotgun (WGS) entry which is preliminary data.</text>
</comment>
<protein>
    <submittedName>
        <fullName evidence="2">Uncharacterized protein</fullName>
    </submittedName>
</protein>
<name>A0A7J9NAM2_GOSSC</name>
<keyword evidence="3" id="KW-1185">Reference proteome</keyword>
<reference evidence="2 3" key="1">
    <citation type="journal article" date="2019" name="Genome Biol. Evol.">
        <title>Insights into the evolution of the New World diploid cottons (Gossypium, subgenus Houzingenia) based on genome sequencing.</title>
        <authorList>
            <person name="Grover C.E."/>
            <person name="Arick M.A. 2nd"/>
            <person name="Thrash A."/>
            <person name="Conover J.L."/>
            <person name="Sanders W.S."/>
            <person name="Peterson D.G."/>
            <person name="Frelichowski J.E."/>
            <person name="Scheffler J.A."/>
            <person name="Scheffler B.E."/>
            <person name="Wendel J.F."/>
        </authorList>
    </citation>
    <scope>NUCLEOTIDE SEQUENCE [LARGE SCALE GENOMIC DNA]</scope>
    <source>
        <strain evidence="2">1</strain>
        <tissue evidence="2">Leaf</tissue>
    </source>
</reference>
<evidence type="ECO:0000313" key="2">
    <source>
        <dbReference type="EMBL" id="MBA0880375.1"/>
    </source>
</evidence>
<gene>
    <name evidence="2" type="ORF">Goshw_012595</name>
</gene>
<sequence>MKAKYYPRGEFLSAKLESYPSYTMVFGLNCQKEEDLRIKSISCSHLKAHDVWFTKSNNFRKTPSLAVRRKVIPSNCQFSVFAEYWNFPIAYVDFVSKNSVACFLFVLIFVVPSDIHGDGSRGGASDFAAGFLLGGAIFGTIAYVFAPQIRRSLLNEDEYGFRKAKRLIYYDEGGNNSPIVLAETEPEVEATM</sequence>
<dbReference type="InterPro" id="IPR040377">
    <property type="entry name" value="Ssl2009-like"/>
</dbReference>
<dbReference type="EMBL" id="JABFAF010277325">
    <property type="protein sequence ID" value="MBA0880375.1"/>
    <property type="molecule type" value="Genomic_DNA"/>
</dbReference>
<evidence type="ECO:0000313" key="3">
    <source>
        <dbReference type="Proteomes" id="UP000593576"/>
    </source>
</evidence>
<feature type="transmembrane region" description="Helical" evidence="1">
    <location>
        <begin position="127"/>
        <end position="146"/>
    </location>
</feature>
<proteinExistence type="predicted"/>
<dbReference type="GO" id="GO:0009535">
    <property type="term" value="C:chloroplast thylakoid membrane"/>
    <property type="evidence" value="ECO:0007669"/>
    <property type="project" value="TreeGrafter"/>
</dbReference>
<keyword evidence="1" id="KW-0472">Membrane</keyword>
<accession>A0A7J9NAM2</accession>
<dbReference type="GO" id="GO:0009706">
    <property type="term" value="C:chloroplast inner membrane"/>
    <property type="evidence" value="ECO:0007669"/>
    <property type="project" value="TreeGrafter"/>
</dbReference>
<keyword evidence="1" id="KW-0812">Transmembrane</keyword>
<evidence type="ECO:0000256" key="1">
    <source>
        <dbReference type="SAM" id="Phobius"/>
    </source>
</evidence>
<feature type="transmembrane region" description="Helical" evidence="1">
    <location>
        <begin position="98"/>
        <end position="115"/>
    </location>
</feature>
<dbReference type="Proteomes" id="UP000593576">
    <property type="component" value="Unassembled WGS sequence"/>
</dbReference>
<dbReference type="PANTHER" id="PTHR34048">
    <property type="entry name" value="LOW-DENSITY RECEPTOR-LIKE PROTEIN"/>
    <property type="match status" value="1"/>
</dbReference>
<dbReference type="PANTHER" id="PTHR34048:SF3">
    <property type="entry name" value="LOW-DENSITY RECEPTOR-LIKE PROTEIN"/>
    <property type="match status" value="1"/>
</dbReference>
<dbReference type="AlphaFoldDB" id="A0A7J9NAM2"/>